<feature type="transmembrane region" description="Helical" evidence="8">
    <location>
        <begin position="230"/>
        <end position="248"/>
    </location>
</feature>
<dbReference type="GO" id="GO:0005886">
    <property type="term" value="C:plasma membrane"/>
    <property type="evidence" value="ECO:0007669"/>
    <property type="project" value="UniProtKB-SubCell"/>
</dbReference>
<evidence type="ECO:0000256" key="7">
    <source>
        <dbReference type="ARBA" id="ARBA00023136"/>
    </source>
</evidence>
<evidence type="ECO:0000313" key="9">
    <source>
        <dbReference type="EMBL" id="QGU01033.1"/>
    </source>
</evidence>
<accession>A0A6B8V9H6</accession>
<organism evidence="9 10">
    <name type="scientific">Corynebacterium kalinowskii</name>
    <dbReference type="NCBI Taxonomy" id="2675216"/>
    <lineage>
        <taxon>Bacteria</taxon>
        <taxon>Bacillati</taxon>
        <taxon>Actinomycetota</taxon>
        <taxon>Actinomycetes</taxon>
        <taxon>Mycobacteriales</taxon>
        <taxon>Corynebacteriaceae</taxon>
        <taxon>Corynebacterium</taxon>
    </lineage>
</organism>
<evidence type="ECO:0000256" key="4">
    <source>
        <dbReference type="ARBA" id="ARBA00022475"/>
    </source>
</evidence>
<dbReference type="EMBL" id="CP046452">
    <property type="protein sequence ID" value="QGU01033.1"/>
    <property type="molecule type" value="Genomic_DNA"/>
</dbReference>
<comment type="subcellular location">
    <subcellularLocation>
        <location evidence="1 8">Cell membrane</location>
        <topology evidence="1 8">Multi-pass membrane protein</topology>
    </subcellularLocation>
</comment>
<feature type="transmembrane region" description="Helical" evidence="8">
    <location>
        <begin position="102"/>
        <end position="121"/>
    </location>
</feature>
<keyword evidence="7 8" id="KW-0472">Membrane</keyword>
<evidence type="ECO:0000256" key="1">
    <source>
        <dbReference type="ARBA" id="ARBA00004651"/>
    </source>
</evidence>
<comment type="similarity">
    <text evidence="2 8">Belongs to the 4-toluene sulfonate uptake permease (TSUP) (TC 2.A.102) family.</text>
</comment>
<proteinExistence type="inferred from homology"/>
<keyword evidence="4 8" id="KW-1003">Cell membrane</keyword>
<dbReference type="Proteomes" id="UP000427071">
    <property type="component" value="Chromosome"/>
</dbReference>
<dbReference type="InterPro" id="IPR052017">
    <property type="entry name" value="TSUP"/>
</dbReference>
<feature type="transmembrane region" description="Helical" evidence="8">
    <location>
        <begin position="181"/>
        <end position="202"/>
    </location>
</feature>
<evidence type="ECO:0000256" key="6">
    <source>
        <dbReference type="ARBA" id="ARBA00022989"/>
    </source>
</evidence>
<gene>
    <name evidence="9" type="ORF">CKALI_00660</name>
</gene>
<keyword evidence="10" id="KW-1185">Reference proteome</keyword>
<keyword evidence="5 8" id="KW-0812">Transmembrane</keyword>
<dbReference type="KEGG" id="ckw:CKALI_00660"/>
<dbReference type="PANTHER" id="PTHR30269:SF0">
    <property type="entry name" value="MEMBRANE TRANSPORTER PROTEIN YFCA-RELATED"/>
    <property type="match status" value="1"/>
</dbReference>
<evidence type="ECO:0000256" key="2">
    <source>
        <dbReference type="ARBA" id="ARBA00009142"/>
    </source>
</evidence>
<reference evidence="10" key="1">
    <citation type="submission" date="2019-11" db="EMBL/GenBank/DDBJ databases">
        <title>Complete genome sequence of Corynebacterium kalinowskii 1959, a novel Corynebacterium species isolated from soil of a small paddock in Vilsendorf, Germany.</title>
        <authorList>
            <person name="Schaffert L."/>
            <person name="Ruwe M."/>
            <person name="Milse J."/>
            <person name="Hanuschka K."/>
            <person name="Ortseifen V."/>
            <person name="Droste J."/>
            <person name="Brandt D."/>
            <person name="Schlueter L."/>
            <person name="Kutter Y."/>
            <person name="Vinke S."/>
            <person name="Viehoefer P."/>
            <person name="Jacob L."/>
            <person name="Luebke N.-C."/>
            <person name="Schulte-Berndt E."/>
            <person name="Hain C."/>
            <person name="Linder M."/>
            <person name="Schmidt P."/>
            <person name="Wollenschlaeger L."/>
            <person name="Luttermann T."/>
            <person name="Thieme E."/>
            <person name="Hassa J."/>
            <person name="Haak M."/>
            <person name="Wittchen M."/>
            <person name="Mentz A."/>
            <person name="Persicke M."/>
            <person name="Busche T."/>
            <person name="Ruckert C."/>
        </authorList>
    </citation>
    <scope>NUCLEOTIDE SEQUENCE [LARGE SCALE GENOMIC DNA]</scope>
    <source>
        <strain evidence="10">1959</strain>
    </source>
</reference>
<name>A0A6B8V9H6_9CORY</name>
<feature type="transmembrane region" description="Helical" evidence="8">
    <location>
        <begin position="42"/>
        <end position="64"/>
    </location>
</feature>
<dbReference type="InterPro" id="IPR002781">
    <property type="entry name" value="TM_pro_TauE-like"/>
</dbReference>
<dbReference type="AlphaFoldDB" id="A0A6B8V9H6"/>
<feature type="transmembrane region" description="Helical" evidence="8">
    <location>
        <begin position="76"/>
        <end position="96"/>
    </location>
</feature>
<dbReference type="Pfam" id="PF01925">
    <property type="entry name" value="TauE"/>
    <property type="match status" value="1"/>
</dbReference>
<feature type="transmembrane region" description="Helical" evidence="8">
    <location>
        <begin position="7"/>
        <end position="36"/>
    </location>
</feature>
<evidence type="ECO:0000256" key="5">
    <source>
        <dbReference type="ARBA" id="ARBA00022692"/>
    </source>
</evidence>
<protein>
    <recommendedName>
        <fullName evidence="8">Probable membrane transporter protein</fullName>
    </recommendedName>
</protein>
<keyword evidence="6 8" id="KW-1133">Transmembrane helix</keyword>
<dbReference type="RefSeq" id="WP_269076356.1">
    <property type="nucleotide sequence ID" value="NZ_CP046452.1"/>
</dbReference>
<dbReference type="PANTHER" id="PTHR30269">
    <property type="entry name" value="TRANSMEMBRANE PROTEIN YFCA"/>
    <property type="match status" value="1"/>
</dbReference>
<keyword evidence="3" id="KW-0813">Transport</keyword>
<evidence type="ECO:0000256" key="8">
    <source>
        <dbReference type="RuleBase" id="RU363041"/>
    </source>
</evidence>
<evidence type="ECO:0000313" key="10">
    <source>
        <dbReference type="Proteomes" id="UP000427071"/>
    </source>
</evidence>
<sequence length="252" mass="26305">MSEWAILIVGSIAAGWVDAMIGGGGLILIPLIMAVFPAMAPAAVVATNKVAAVTGTASAAWTYVRKVPIPRKLALTYIPLAALCSGGGALVASLIAKEVMRPLVIVLMLVVGTIVALRPSFGQAKSEENPVMWRRVVTLFGVAAIAFYDGIFGPGTGMFLIMVFTGILSQDFLASTALTKVVNTATNLGALVVFALGGHIWWELGLTLAVANVIGAQLGARTVLGGGTRLIRILLLVMVVVMSSYLAWQQWG</sequence>
<evidence type="ECO:0000256" key="3">
    <source>
        <dbReference type="ARBA" id="ARBA00022448"/>
    </source>
</evidence>